<protein>
    <recommendedName>
        <fullName evidence="3">Terminase</fullName>
    </recommendedName>
</protein>
<dbReference type="EMBL" id="CP039396">
    <property type="protein sequence ID" value="QCD41659.1"/>
    <property type="molecule type" value="Genomic_DNA"/>
</dbReference>
<dbReference type="Proteomes" id="UP000297149">
    <property type="component" value="Chromosome"/>
</dbReference>
<dbReference type="KEGG" id="ddb:E7747_04795"/>
<gene>
    <name evidence="1" type="ORF">E7747_04795</name>
</gene>
<reference evidence="2" key="1">
    <citation type="submission" date="2019-02" db="EMBL/GenBank/DDBJ databases">
        <title>Isolation and identification of novel species under the genus Muribaculum.</title>
        <authorList>
            <person name="Miyake S."/>
            <person name="Ding Y."/>
            <person name="Low A."/>
            <person name="Soh M."/>
            <person name="Seedorf H."/>
        </authorList>
    </citation>
    <scope>NUCLEOTIDE SEQUENCE [LARGE SCALE GENOMIC DNA]</scope>
    <source>
        <strain evidence="2">H5</strain>
    </source>
</reference>
<keyword evidence="2" id="KW-1185">Reference proteome</keyword>
<evidence type="ECO:0008006" key="3">
    <source>
        <dbReference type="Google" id="ProtNLM"/>
    </source>
</evidence>
<dbReference type="AlphaFoldDB" id="A0A4P7W199"/>
<accession>A0A4P7W199</accession>
<name>A0A4P7W199_9BACT</name>
<dbReference type="Gene3D" id="3.40.50.300">
    <property type="entry name" value="P-loop containing nucleotide triphosphate hydrolases"/>
    <property type="match status" value="1"/>
</dbReference>
<dbReference type="RefSeq" id="WP_136414449.1">
    <property type="nucleotide sequence ID" value="NZ_CP039396.1"/>
</dbReference>
<dbReference type="Gene3D" id="3.30.420.240">
    <property type="match status" value="1"/>
</dbReference>
<proteinExistence type="predicted"/>
<organism evidence="1 2">
    <name type="scientific">Duncaniella dubosii</name>
    <dbReference type="NCBI Taxonomy" id="2518971"/>
    <lineage>
        <taxon>Bacteria</taxon>
        <taxon>Pseudomonadati</taxon>
        <taxon>Bacteroidota</taxon>
        <taxon>Bacteroidia</taxon>
        <taxon>Bacteroidales</taxon>
        <taxon>Muribaculaceae</taxon>
        <taxon>Duncaniella</taxon>
    </lineage>
</organism>
<sequence length="625" mass="70629">MIPRDILIENSRRNVALGHTPDPLTGDESDSDRRPYSFNGTTYYLPSAMLADSRLGVAVSETDFARLRFRYDFPFWAVSCVVITDKMTSADIPFRLNRPQRRLVGLLEAERRAGRPLRLIMLKARQWGGSTLIQIYFAWIQIIHCRNWNSLICAHVKDTAATIRGMYSKLLSRYPPDYWDEEARPEFRPFERMTNTRVIPGRECKVTVCSSENQEAARGLDCALAHLSEVAFWKDSPRHSPADLMRSVTSGIASKPLSFVAMESTANGVGNFFHREWLRANTPGASDKIPFFVPWHEIEINRCEVSDPDALWDSMDDYERSLWTVHGCTLEAIKWYHEKRMAFSDHRSMMAEYPTTPAEAFSSTVSNVFSSEDVEALREGCRVKAERGEVVMSDCGDTALCVAPRFVPSVDGKCELWRYPRPGGDYIVCVDIGGRTRNADFSVICVLDRHSDSPDGVPEIVAQWRGHIDHDLLARKAEALGRYYGDALLVVESNSWESSSEGEGRYILDTLSVRYPNLYFRPCSHDGAAQTVGFHTNMRTKPAIIANLVACVRDRGYVEHSSAACDELLQYEALPDGSYCASRGCHDDMLMTRAIALYIHATGRLVSPFRFDDSTLNAILDRCMR</sequence>
<evidence type="ECO:0000313" key="2">
    <source>
        <dbReference type="Proteomes" id="UP000297149"/>
    </source>
</evidence>
<dbReference type="InterPro" id="IPR027417">
    <property type="entry name" value="P-loop_NTPase"/>
</dbReference>
<evidence type="ECO:0000313" key="1">
    <source>
        <dbReference type="EMBL" id="QCD41659.1"/>
    </source>
</evidence>